<protein>
    <submittedName>
        <fullName evidence="1">Uncharacterized protein</fullName>
    </submittedName>
</protein>
<dbReference type="EMBL" id="CCYD01000321">
    <property type="protein sequence ID" value="CEG38115.1"/>
    <property type="molecule type" value="Genomic_DNA"/>
</dbReference>
<organism evidence="1 2">
    <name type="scientific">Plasmopara halstedii</name>
    <name type="common">Downy mildew of sunflower</name>
    <dbReference type="NCBI Taxonomy" id="4781"/>
    <lineage>
        <taxon>Eukaryota</taxon>
        <taxon>Sar</taxon>
        <taxon>Stramenopiles</taxon>
        <taxon>Oomycota</taxon>
        <taxon>Peronosporomycetes</taxon>
        <taxon>Peronosporales</taxon>
        <taxon>Peronosporaceae</taxon>
        <taxon>Plasmopara</taxon>
    </lineage>
</organism>
<keyword evidence="2" id="KW-1185">Reference proteome</keyword>
<dbReference type="RefSeq" id="XP_024574484.1">
    <property type="nucleotide sequence ID" value="XM_024723516.2"/>
</dbReference>
<proteinExistence type="predicted"/>
<accession>A0A0N7L4A3</accession>
<dbReference type="Proteomes" id="UP000054928">
    <property type="component" value="Unassembled WGS sequence"/>
</dbReference>
<sequence length="105" mass="11998">MEMSAPSTFKNDIFAEDPAQLFIWPYIYFFTCSLSLSPHVKDLCFGLAFISFCTLKPFLTFGVGKNTHVIFLLYGLSQQASYHIRKLCHALVKILRLDENHDSMG</sequence>
<dbReference type="AlphaFoldDB" id="A0A0N7L4A3"/>
<evidence type="ECO:0000313" key="1">
    <source>
        <dbReference type="EMBL" id="CEG38115.1"/>
    </source>
</evidence>
<reference evidence="2" key="1">
    <citation type="submission" date="2014-09" db="EMBL/GenBank/DDBJ databases">
        <authorList>
            <person name="Sharma Rahul"/>
            <person name="Thines Marco"/>
        </authorList>
    </citation>
    <scope>NUCLEOTIDE SEQUENCE [LARGE SCALE GENOMIC DNA]</scope>
</reference>
<name>A0A0N7L4A3_PLAHL</name>
<dbReference type="GeneID" id="36410319"/>
<evidence type="ECO:0000313" key="2">
    <source>
        <dbReference type="Proteomes" id="UP000054928"/>
    </source>
</evidence>